<dbReference type="InterPro" id="IPR036397">
    <property type="entry name" value="RNaseH_sf"/>
</dbReference>
<evidence type="ECO:0000259" key="1">
    <source>
        <dbReference type="Pfam" id="PF24764"/>
    </source>
</evidence>
<dbReference type="GO" id="GO:0003676">
    <property type="term" value="F:nucleic acid binding"/>
    <property type="evidence" value="ECO:0007669"/>
    <property type="project" value="InterPro"/>
</dbReference>
<accession>A0AA88NNR9</accession>
<dbReference type="AlphaFoldDB" id="A0AA88NNR9"/>
<sequence>MSRLVPGAATSACDTIVSDLKSDRRRKSQHKESQQMATVVEIERPEGCGHPRMHMSEDKLIYFMKLGLSQESISKILGVFRTTLYRRMRECNVSVSSLYSNCTDEELDFLVSEIKSTMPNIGYRVVGGPSLPKDTECSGTEYTPPCVVLMVLVFSHECSNLVVLPGELILFRIPSIFNHIDTNHKLIRYNMVVFGGVDGYSRKIMFLRIANNNRSETMLRFFKEAVEEFGFPLRVRGDHRGENVGLAQLMFSTRGTENASFIAGKSVHNQRVERLWRDVRMCATGVYYDILHHLEDCVYLDISNFTHLFCCHYVFLPRILASLDAFRDAWDNHSMRTENNLTPNQLWEVGQYQNPISNPLSGSAAVEQESGDSEEDHFGVNVLAIHMLQLTNEQIVQLISQIDPLQESNLFGVDIYLQTLTIVQNLVEG</sequence>
<protein>
    <recommendedName>
        <fullName evidence="1">Integrase core domain-containing protein</fullName>
    </recommendedName>
</protein>
<dbReference type="PANTHER" id="PTHR46791:SF11">
    <property type="entry name" value="INTEGRASE CATALYTIC DOMAIN-CONTAINING PROTEIN"/>
    <property type="match status" value="1"/>
</dbReference>
<dbReference type="Gene3D" id="3.30.420.10">
    <property type="entry name" value="Ribonuclease H-like superfamily/Ribonuclease H"/>
    <property type="match status" value="1"/>
</dbReference>
<name>A0AA88NNR9_TACVA</name>
<organism evidence="2 3">
    <name type="scientific">Tachysurus vachellii</name>
    <name type="common">Darkbarbel catfish</name>
    <name type="synonym">Pelteobagrus vachellii</name>
    <dbReference type="NCBI Taxonomy" id="175792"/>
    <lineage>
        <taxon>Eukaryota</taxon>
        <taxon>Metazoa</taxon>
        <taxon>Chordata</taxon>
        <taxon>Craniata</taxon>
        <taxon>Vertebrata</taxon>
        <taxon>Euteleostomi</taxon>
        <taxon>Actinopterygii</taxon>
        <taxon>Neopterygii</taxon>
        <taxon>Teleostei</taxon>
        <taxon>Ostariophysi</taxon>
        <taxon>Siluriformes</taxon>
        <taxon>Bagridae</taxon>
        <taxon>Tachysurus</taxon>
    </lineage>
</organism>
<evidence type="ECO:0000313" key="3">
    <source>
        <dbReference type="Proteomes" id="UP001187315"/>
    </source>
</evidence>
<dbReference type="InterPro" id="IPR012337">
    <property type="entry name" value="RNaseH-like_sf"/>
</dbReference>
<reference evidence="2" key="1">
    <citation type="submission" date="2023-08" db="EMBL/GenBank/DDBJ databases">
        <title>Pelteobagrus vachellii genome.</title>
        <authorList>
            <person name="Liu H."/>
        </authorList>
    </citation>
    <scope>NUCLEOTIDE SEQUENCE</scope>
    <source>
        <strain evidence="2">PRFRI_2022a</strain>
        <tissue evidence="2">Muscle</tissue>
    </source>
</reference>
<dbReference type="PANTHER" id="PTHR46791">
    <property type="entry name" value="EXPRESSED PROTEIN"/>
    <property type="match status" value="1"/>
</dbReference>
<evidence type="ECO:0000313" key="2">
    <source>
        <dbReference type="EMBL" id="KAK2861028.1"/>
    </source>
</evidence>
<dbReference type="Proteomes" id="UP001187315">
    <property type="component" value="Unassembled WGS sequence"/>
</dbReference>
<proteinExistence type="predicted"/>
<gene>
    <name evidence="2" type="ORF">Q7C36_005194</name>
</gene>
<dbReference type="EMBL" id="JAVHJS010000004">
    <property type="protein sequence ID" value="KAK2861028.1"/>
    <property type="molecule type" value="Genomic_DNA"/>
</dbReference>
<dbReference type="Pfam" id="PF24764">
    <property type="entry name" value="rva_4"/>
    <property type="match status" value="1"/>
</dbReference>
<keyword evidence="3" id="KW-1185">Reference proteome</keyword>
<dbReference type="SUPFAM" id="SSF53098">
    <property type="entry name" value="Ribonuclease H-like"/>
    <property type="match status" value="1"/>
</dbReference>
<dbReference type="InterPro" id="IPR058913">
    <property type="entry name" value="Integrase_dom_put"/>
</dbReference>
<feature type="domain" description="Integrase core" evidence="1">
    <location>
        <begin position="174"/>
        <end position="354"/>
    </location>
</feature>
<comment type="caution">
    <text evidence="2">The sequence shown here is derived from an EMBL/GenBank/DDBJ whole genome shotgun (WGS) entry which is preliminary data.</text>
</comment>